<evidence type="ECO:0000313" key="2">
    <source>
        <dbReference type="Proteomes" id="UP000824120"/>
    </source>
</evidence>
<evidence type="ECO:0000313" key="1">
    <source>
        <dbReference type="EMBL" id="KAG5625611.1"/>
    </source>
</evidence>
<comment type="caution">
    <text evidence="1">The sequence shown here is derived from an EMBL/GenBank/DDBJ whole genome shotgun (WGS) entry which is preliminary data.</text>
</comment>
<organism evidence="1 2">
    <name type="scientific">Solanum commersonii</name>
    <name type="common">Commerson's wild potato</name>
    <name type="synonym">Commerson's nightshade</name>
    <dbReference type="NCBI Taxonomy" id="4109"/>
    <lineage>
        <taxon>Eukaryota</taxon>
        <taxon>Viridiplantae</taxon>
        <taxon>Streptophyta</taxon>
        <taxon>Embryophyta</taxon>
        <taxon>Tracheophyta</taxon>
        <taxon>Spermatophyta</taxon>
        <taxon>Magnoliopsida</taxon>
        <taxon>eudicotyledons</taxon>
        <taxon>Gunneridae</taxon>
        <taxon>Pentapetalae</taxon>
        <taxon>asterids</taxon>
        <taxon>lamiids</taxon>
        <taxon>Solanales</taxon>
        <taxon>Solanaceae</taxon>
        <taxon>Solanoideae</taxon>
        <taxon>Solaneae</taxon>
        <taxon>Solanum</taxon>
    </lineage>
</organism>
<keyword evidence="2" id="KW-1185">Reference proteome</keyword>
<sequence>MALIFVLIILDEYKLVELRKRKLIIYYKRFDKAFQITLVGMLFMLILVRKGSETLEMHIKHLDIFKKIVIQNGLIFGSFDLSRKNDSYIDLLNSHQNSTILLQTRTLDSWRSLSTDKAKKDHRSLGLIVIDLVKTIKERVKSLLIVEQQIINMGYGGILKAVNPRDKMNTLLVSFEKNGAMLRKIYRYFMKC</sequence>
<accession>A0A9J6AMW7</accession>
<dbReference type="Proteomes" id="UP000824120">
    <property type="component" value="Chromosome 2"/>
</dbReference>
<protein>
    <submittedName>
        <fullName evidence="1">Uncharacterized protein</fullName>
    </submittedName>
</protein>
<reference evidence="1 2" key="1">
    <citation type="submission" date="2020-09" db="EMBL/GenBank/DDBJ databases">
        <title>De no assembly of potato wild relative species, Solanum commersonii.</title>
        <authorList>
            <person name="Cho K."/>
        </authorList>
    </citation>
    <scope>NUCLEOTIDE SEQUENCE [LARGE SCALE GENOMIC DNA]</scope>
    <source>
        <strain evidence="1">LZ3.2</strain>
        <tissue evidence="1">Leaf</tissue>
    </source>
</reference>
<proteinExistence type="predicted"/>
<dbReference type="EMBL" id="JACXVP010000002">
    <property type="protein sequence ID" value="KAG5625611.1"/>
    <property type="molecule type" value="Genomic_DNA"/>
</dbReference>
<name>A0A9J6AMW7_SOLCO</name>
<dbReference type="AlphaFoldDB" id="A0A9J6AMW7"/>
<gene>
    <name evidence="1" type="ORF">H5410_010829</name>
</gene>